<dbReference type="AlphaFoldDB" id="A0AAF0FQ84"/>
<reference evidence="1" key="1">
    <citation type="submission" date="2022-01" db="EMBL/GenBank/DDBJ databases">
        <title>Complete genome of Methanomicrobium antiquum DSM 21220.</title>
        <authorList>
            <person name="Chen S.-C."/>
            <person name="You Y.-T."/>
            <person name="Zhou Y.-Z."/>
            <person name="Lai M.-C."/>
        </authorList>
    </citation>
    <scope>NUCLEOTIDE SEQUENCE</scope>
    <source>
        <strain evidence="1">DSM 21220</strain>
    </source>
</reference>
<dbReference type="KEGG" id="manq:L1994_10425"/>
<proteinExistence type="predicted"/>
<keyword evidence="2" id="KW-1185">Reference proteome</keyword>
<dbReference type="RefSeq" id="WP_278099377.1">
    <property type="nucleotide sequence ID" value="NZ_CP091092.1"/>
</dbReference>
<dbReference type="EMBL" id="CP091092">
    <property type="protein sequence ID" value="WFN36542.1"/>
    <property type="molecule type" value="Genomic_DNA"/>
</dbReference>
<organism evidence="1 2">
    <name type="scientific">Methanomicrobium antiquum</name>
    <dbReference type="NCBI Taxonomy" id="487686"/>
    <lineage>
        <taxon>Archaea</taxon>
        <taxon>Methanobacteriati</taxon>
        <taxon>Methanobacteriota</taxon>
        <taxon>Stenosarchaea group</taxon>
        <taxon>Methanomicrobia</taxon>
        <taxon>Methanomicrobiales</taxon>
        <taxon>Methanomicrobiaceae</taxon>
        <taxon>Methanomicrobium</taxon>
    </lineage>
</organism>
<dbReference type="GeneID" id="79950817"/>
<name>A0AAF0FQ84_9EURY</name>
<evidence type="ECO:0000313" key="2">
    <source>
        <dbReference type="Proteomes" id="UP001218895"/>
    </source>
</evidence>
<dbReference type="Proteomes" id="UP001218895">
    <property type="component" value="Chromosome"/>
</dbReference>
<accession>A0AAF0FQ84</accession>
<sequence>MLIKNQPIYNSGDKPGKGRYRCMKDRNRIRLERDSDILPKCPICDSRRWEKIV</sequence>
<evidence type="ECO:0000313" key="1">
    <source>
        <dbReference type="EMBL" id="WFN36542.1"/>
    </source>
</evidence>
<protein>
    <submittedName>
        <fullName evidence="1">Zinc ribbon-containing protein</fullName>
    </submittedName>
</protein>
<gene>
    <name evidence="1" type="ORF">L1994_10425</name>
</gene>